<dbReference type="EMBL" id="MCFG01000113">
    <property type="protein sequence ID" value="ORX81680.1"/>
    <property type="molecule type" value="Genomic_DNA"/>
</dbReference>
<proteinExistence type="predicted"/>
<organism evidence="1 2">
    <name type="scientific">Anaeromyces robustus</name>
    <dbReference type="NCBI Taxonomy" id="1754192"/>
    <lineage>
        <taxon>Eukaryota</taxon>
        <taxon>Fungi</taxon>
        <taxon>Fungi incertae sedis</taxon>
        <taxon>Chytridiomycota</taxon>
        <taxon>Chytridiomycota incertae sedis</taxon>
        <taxon>Neocallimastigomycetes</taxon>
        <taxon>Neocallimastigales</taxon>
        <taxon>Neocallimastigaceae</taxon>
        <taxon>Anaeromyces</taxon>
    </lineage>
</organism>
<name>A0A1Y1X7C7_9FUNG</name>
<dbReference type="AlphaFoldDB" id="A0A1Y1X7C7"/>
<sequence>MSNQSFLFTISSSYCFHCQTSEQLFLHTDFIVEQDKASNQSFILTVLIVKLNQTRKDESLIIFFLFSCQTESNKIRCEPSIISSYCPYCQTRYGEQSIIYSYCPNCQTR</sequence>
<comment type="caution">
    <text evidence="1">The sequence shown here is derived from an EMBL/GenBank/DDBJ whole genome shotgun (WGS) entry which is preliminary data.</text>
</comment>
<keyword evidence="2" id="KW-1185">Reference proteome</keyword>
<evidence type="ECO:0000313" key="2">
    <source>
        <dbReference type="Proteomes" id="UP000193944"/>
    </source>
</evidence>
<reference evidence="1 2" key="2">
    <citation type="submission" date="2016-08" db="EMBL/GenBank/DDBJ databases">
        <title>Pervasive Adenine N6-methylation of Active Genes in Fungi.</title>
        <authorList>
            <consortium name="DOE Joint Genome Institute"/>
            <person name="Mondo S.J."/>
            <person name="Dannebaum R.O."/>
            <person name="Kuo R.C."/>
            <person name="Labutti K."/>
            <person name="Haridas S."/>
            <person name="Kuo A."/>
            <person name="Salamov A."/>
            <person name="Ahrendt S.R."/>
            <person name="Lipzen A."/>
            <person name="Sullivan W."/>
            <person name="Andreopoulos W.B."/>
            <person name="Clum A."/>
            <person name="Lindquist E."/>
            <person name="Daum C."/>
            <person name="Ramamoorthy G.K."/>
            <person name="Gryganskyi A."/>
            <person name="Culley D."/>
            <person name="Magnuson J.K."/>
            <person name="James T.Y."/>
            <person name="O'Malley M.A."/>
            <person name="Stajich J.E."/>
            <person name="Spatafora J.W."/>
            <person name="Visel A."/>
            <person name="Grigoriev I.V."/>
        </authorList>
    </citation>
    <scope>NUCLEOTIDE SEQUENCE [LARGE SCALE GENOMIC DNA]</scope>
    <source>
        <strain evidence="1 2">S4</strain>
    </source>
</reference>
<accession>A0A1Y1X7C7</accession>
<dbReference type="Proteomes" id="UP000193944">
    <property type="component" value="Unassembled WGS sequence"/>
</dbReference>
<reference evidence="1 2" key="1">
    <citation type="submission" date="2016-08" db="EMBL/GenBank/DDBJ databases">
        <title>A Parts List for Fungal Cellulosomes Revealed by Comparative Genomics.</title>
        <authorList>
            <consortium name="DOE Joint Genome Institute"/>
            <person name="Haitjema C.H."/>
            <person name="Gilmore S.P."/>
            <person name="Henske J.K."/>
            <person name="Solomon K.V."/>
            <person name="De Groot R."/>
            <person name="Kuo A."/>
            <person name="Mondo S.J."/>
            <person name="Salamov A.A."/>
            <person name="Labutti K."/>
            <person name="Zhao Z."/>
            <person name="Chiniquy J."/>
            <person name="Barry K."/>
            <person name="Brewer H.M."/>
            <person name="Purvine S.O."/>
            <person name="Wright A.T."/>
            <person name="Boxma B."/>
            <person name="Van Alen T."/>
            <person name="Hackstein J.H."/>
            <person name="Baker S.E."/>
            <person name="Grigoriev I.V."/>
            <person name="O'Malley M.A."/>
        </authorList>
    </citation>
    <scope>NUCLEOTIDE SEQUENCE [LARGE SCALE GENOMIC DNA]</scope>
    <source>
        <strain evidence="1 2">S4</strain>
    </source>
</reference>
<gene>
    <name evidence="1" type="ORF">BCR32DRAFT_279524</name>
</gene>
<evidence type="ECO:0000313" key="1">
    <source>
        <dbReference type="EMBL" id="ORX81680.1"/>
    </source>
</evidence>
<protein>
    <submittedName>
        <fullName evidence="1">Uncharacterized protein</fullName>
    </submittedName>
</protein>